<dbReference type="InterPro" id="IPR036322">
    <property type="entry name" value="WD40_repeat_dom_sf"/>
</dbReference>
<evidence type="ECO:0000313" key="2">
    <source>
        <dbReference type="Proteomes" id="UP000825935"/>
    </source>
</evidence>
<sequence>MAEACTLSIDAAVTGGVNVVEWSPVKEHLLLSASKDPLIPLYDIRNAREPVHRLCGHVNQKLQRCSHIYRPTFVADGSAIATPGQGSKALSLYSVDTGKAISRGHLGYDATMVMWANDAKESTSVLWVASRHISPLIPLWQGVNSG</sequence>
<dbReference type="AlphaFoldDB" id="A0A8T2UH46"/>
<accession>A0A8T2UH46</accession>
<dbReference type="Gene3D" id="2.130.10.10">
    <property type="entry name" value="YVTN repeat-like/Quinoprotein amine dehydrogenase"/>
    <property type="match status" value="1"/>
</dbReference>
<dbReference type="InterPro" id="IPR015943">
    <property type="entry name" value="WD40/YVTN_repeat-like_dom_sf"/>
</dbReference>
<name>A0A8T2UH46_CERRI</name>
<keyword evidence="2" id="KW-1185">Reference proteome</keyword>
<dbReference type="OrthoDB" id="273771at2759"/>
<organism evidence="1 2">
    <name type="scientific">Ceratopteris richardii</name>
    <name type="common">Triangle waterfern</name>
    <dbReference type="NCBI Taxonomy" id="49495"/>
    <lineage>
        <taxon>Eukaryota</taxon>
        <taxon>Viridiplantae</taxon>
        <taxon>Streptophyta</taxon>
        <taxon>Embryophyta</taxon>
        <taxon>Tracheophyta</taxon>
        <taxon>Polypodiopsida</taxon>
        <taxon>Polypodiidae</taxon>
        <taxon>Polypodiales</taxon>
        <taxon>Pteridineae</taxon>
        <taxon>Pteridaceae</taxon>
        <taxon>Parkerioideae</taxon>
        <taxon>Ceratopteris</taxon>
    </lineage>
</organism>
<gene>
    <name evidence="1" type="ORF">KP509_07G094600</name>
</gene>
<comment type="caution">
    <text evidence="1">The sequence shown here is derived from an EMBL/GenBank/DDBJ whole genome shotgun (WGS) entry which is preliminary data.</text>
</comment>
<reference evidence="1" key="1">
    <citation type="submission" date="2021-08" db="EMBL/GenBank/DDBJ databases">
        <title>WGS assembly of Ceratopteris richardii.</title>
        <authorList>
            <person name="Marchant D.B."/>
            <person name="Chen G."/>
            <person name="Jenkins J."/>
            <person name="Shu S."/>
            <person name="Leebens-Mack J."/>
            <person name="Grimwood J."/>
            <person name="Schmutz J."/>
            <person name="Soltis P."/>
            <person name="Soltis D."/>
            <person name="Chen Z.-H."/>
        </authorList>
    </citation>
    <scope>NUCLEOTIDE SEQUENCE</scope>
    <source>
        <strain evidence="1">Whitten #5841</strain>
        <tissue evidence="1">Leaf</tissue>
    </source>
</reference>
<dbReference type="EMBL" id="CM035412">
    <property type="protein sequence ID" value="KAH7433958.1"/>
    <property type="molecule type" value="Genomic_DNA"/>
</dbReference>
<protein>
    <submittedName>
        <fullName evidence="1">Uncharacterized protein</fullName>
    </submittedName>
</protein>
<dbReference type="SUPFAM" id="SSF50978">
    <property type="entry name" value="WD40 repeat-like"/>
    <property type="match status" value="1"/>
</dbReference>
<dbReference type="Proteomes" id="UP000825935">
    <property type="component" value="Chromosome 7"/>
</dbReference>
<proteinExistence type="predicted"/>
<evidence type="ECO:0000313" key="1">
    <source>
        <dbReference type="EMBL" id="KAH7433958.1"/>
    </source>
</evidence>